<sequence length="141" mass="15903">MASKSPSISSQESDSKKSRKSVNIEKKLEVSDHYARKEKTSMIVHVMELRENMLHTIRAVHPIPALDVAVFLHKPLAEVTPLTFPKARWPSTAPGTLHCLTPRNTCCYNEVHCPRHHSHRVALLHSITALQPHRPTLTVPD</sequence>
<organism evidence="2 3">
    <name type="scientific">Portunus trituberculatus</name>
    <name type="common">Swimming crab</name>
    <name type="synonym">Neptunus trituberculatus</name>
    <dbReference type="NCBI Taxonomy" id="210409"/>
    <lineage>
        <taxon>Eukaryota</taxon>
        <taxon>Metazoa</taxon>
        <taxon>Ecdysozoa</taxon>
        <taxon>Arthropoda</taxon>
        <taxon>Crustacea</taxon>
        <taxon>Multicrustacea</taxon>
        <taxon>Malacostraca</taxon>
        <taxon>Eumalacostraca</taxon>
        <taxon>Eucarida</taxon>
        <taxon>Decapoda</taxon>
        <taxon>Pleocyemata</taxon>
        <taxon>Brachyura</taxon>
        <taxon>Eubrachyura</taxon>
        <taxon>Portunoidea</taxon>
        <taxon>Portunidae</taxon>
        <taxon>Portuninae</taxon>
        <taxon>Portunus</taxon>
    </lineage>
</organism>
<proteinExistence type="predicted"/>
<accession>A0A5B7E1J2</accession>
<protein>
    <submittedName>
        <fullName evidence="2">Uncharacterized protein</fullName>
    </submittedName>
</protein>
<name>A0A5B7E1J2_PORTR</name>
<feature type="region of interest" description="Disordered" evidence="1">
    <location>
        <begin position="1"/>
        <end position="24"/>
    </location>
</feature>
<dbReference type="Proteomes" id="UP000324222">
    <property type="component" value="Unassembled WGS sequence"/>
</dbReference>
<dbReference type="AlphaFoldDB" id="A0A5B7E1J2"/>
<feature type="compositionally biased region" description="Low complexity" evidence="1">
    <location>
        <begin position="1"/>
        <end position="12"/>
    </location>
</feature>
<comment type="caution">
    <text evidence="2">The sequence shown here is derived from an EMBL/GenBank/DDBJ whole genome shotgun (WGS) entry which is preliminary data.</text>
</comment>
<evidence type="ECO:0000313" key="3">
    <source>
        <dbReference type="Proteomes" id="UP000324222"/>
    </source>
</evidence>
<reference evidence="2 3" key="1">
    <citation type="submission" date="2019-05" db="EMBL/GenBank/DDBJ databases">
        <title>Another draft genome of Portunus trituberculatus and its Hox gene families provides insights of decapod evolution.</title>
        <authorList>
            <person name="Jeong J.-H."/>
            <person name="Song I."/>
            <person name="Kim S."/>
            <person name="Choi T."/>
            <person name="Kim D."/>
            <person name="Ryu S."/>
            <person name="Kim W."/>
        </authorList>
    </citation>
    <scope>NUCLEOTIDE SEQUENCE [LARGE SCALE GENOMIC DNA]</scope>
    <source>
        <tissue evidence="2">Muscle</tissue>
    </source>
</reference>
<dbReference type="EMBL" id="VSRR010001776">
    <property type="protein sequence ID" value="MPC27618.1"/>
    <property type="molecule type" value="Genomic_DNA"/>
</dbReference>
<gene>
    <name evidence="2" type="ORF">E2C01_020791</name>
</gene>
<evidence type="ECO:0000256" key="1">
    <source>
        <dbReference type="SAM" id="MobiDB-lite"/>
    </source>
</evidence>
<keyword evidence="3" id="KW-1185">Reference proteome</keyword>
<evidence type="ECO:0000313" key="2">
    <source>
        <dbReference type="EMBL" id="MPC27618.1"/>
    </source>
</evidence>